<feature type="compositionally biased region" description="Basic and acidic residues" evidence="1">
    <location>
        <begin position="261"/>
        <end position="283"/>
    </location>
</feature>
<evidence type="ECO:0000259" key="3">
    <source>
        <dbReference type="Pfam" id="PF26107"/>
    </source>
</evidence>
<geneLocation type="plasmid" evidence="6">
    <name>pemeittgr7a</name>
</geneLocation>
<evidence type="ECO:0000313" key="5">
    <source>
        <dbReference type="EMBL" id="QLL64220.1"/>
    </source>
</evidence>
<keyword evidence="6" id="KW-1185">Reference proteome</keyword>
<dbReference type="PANTHER" id="PTHR34580">
    <property type="match status" value="1"/>
</dbReference>
<gene>
    <name evidence="5" type="ORF">FKV68_20605</name>
</gene>
<dbReference type="Proteomes" id="UP000510721">
    <property type="component" value="Plasmid pEmeITTGR7a"/>
</dbReference>
<dbReference type="InterPro" id="IPR026881">
    <property type="entry name" value="WYL_dom"/>
</dbReference>
<feature type="domain" description="DNA-binding transcriptional repressor CapW C-terminal dimerisation" evidence="3">
    <location>
        <begin position="186"/>
        <end position="255"/>
    </location>
</feature>
<dbReference type="Pfam" id="PF26109">
    <property type="entry name" value="WHD_BrxR"/>
    <property type="match status" value="1"/>
</dbReference>
<sequence>MFWENRVIRSDLESTFGISTPQASVDLRNYREIAPGNLKPTARGYKPSAVFKPRFLIPSADRLLLQLRAALSGVIPKSDLWFREVPPVEVAPDIARSVSTECLRKLLMAMRERVALDIRYHALTGARRRAIAPHALAFDGHRWHVRAWCCDKEDFRDFVLSRIDEIGDTKPVQFDPDHDIEWATKIMLRLRPHRGLSPQQSKTIQLDYGMVDGHLDLEMRASLAFYFIRRMNLDLSASKELSPGRLQLELENSETVMEQLQEAKERTKELVRNAREDNSLDGQ</sequence>
<name>A0A859QNC2_9HYPH</name>
<dbReference type="AlphaFoldDB" id="A0A859QNC2"/>
<feature type="domain" description="WYL" evidence="2">
    <location>
        <begin position="102"/>
        <end position="166"/>
    </location>
</feature>
<feature type="region of interest" description="Disordered" evidence="1">
    <location>
        <begin position="259"/>
        <end position="283"/>
    </location>
</feature>
<dbReference type="Pfam" id="PF26107">
    <property type="entry name" value="BrxR_CTD"/>
    <property type="match status" value="1"/>
</dbReference>
<accession>A0A859QNC2</accession>
<dbReference type="InterPro" id="IPR059019">
    <property type="entry name" value="WHD_CapW"/>
</dbReference>
<proteinExistence type="predicted"/>
<dbReference type="InterPro" id="IPR016634">
    <property type="entry name" value="CapW-like"/>
</dbReference>
<dbReference type="PANTHER" id="PTHR34580:SF3">
    <property type="entry name" value="PROTEIN PAFB"/>
    <property type="match status" value="1"/>
</dbReference>
<dbReference type="PROSITE" id="PS52050">
    <property type="entry name" value="WYL"/>
    <property type="match status" value="1"/>
</dbReference>
<organism evidence="5 6">
    <name type="scientific">Sinorhizobium mexicanum</name>
    <dbReference type="NCBI Taxonomy" id="375549"/>
    <lineage>
        <taxon>Bacteria</taxon>
        <taxon>Pseudomonadati</taxon>
        <taxon>Pseudomonadota</taxon>
        <taxon>Alphaproteobacteria</taxon>
        <taxon>Hyphomicrobiales</taxon>
        <taxon>Rhizobiaceae</taxon>
        <taxon>Sinorhizobium/Ensifer group</taxon>
        <taxon>Sinorhizobium</taxon>
    </lineage>
</organism>
<dbReference type="Pfam" id="PF13280">
    <property type="entry name" value="WYL"/>
    <property type="match status" value="1"/>
</dbReference>
<dbReference type="PIRSF" id="PIRSF015558">
    <property type="entry name" value="Txn_reg_DeoR_prd"/>
    <property type="match status" value="1"/>
</dbReference>
<feature type="domain" description="DNA-binding transcriptional repressor CapW winged helix-turn-helix" evidence="4">
    <location>
        <begin position="2"/>
        <end position="68"/>
    </location>
</feature>
<dbReference type="EMBL" id="CP041239">
    <property type="protein sequence ID" value="QLL64220.1"/>
    <property type="molecule type" value="Genomic_DNA"/>
</dbReference>
<protein>
    <submittedName>
        <fullName evidence="5">WYL domain-containing protein</fullName>
    </submittedName>
</protein>
<evidence type="ECO:0000259" key="2">
    <source>
        <dbReference type="Pfam" id="PF13280"/>
    </source>
</evidence>
<dbReference type="InterPro" id="IPR051534">
    <property type="entry name" value="CBASS_pafABC_assoc_protein"/>
</dbReference>
<dbReference type="KEGG" id="emx:FKV68_20605"/>
<keyword evidence="5" id="KW-0614">Plasmid</keyword>
<evidence type="ECO:0000259" key="4">
    <source>
        <dbReference type="Pfam" id="PF26109"/>
    </source>
</evidence>
<evidence type="ECO:0000313" key="6">
    <source>
        <dbReference type="Proteomes" id="UP000510721"/>
    </source>
</evidence>
<dbReference type="InterPro" id="IPR059020">
    <property type="entry name" value="CapW_CTD"/>
</dbReference>
<reference evidence="5 6" key="1">
    <citation type="submission" date="2019-06" db="EMBL/GenBank/DDBJ databases">
        <title>Complete genome sequence of Ensifer mexicanus ITTG R7 isolated from nodules of Acacia angustissima (Mill.) Kuntze.</title>
        <authorList>
            <person name="Rincon-Rosales R."/>
            <person name="Rogel M.A."/>
            <person name="Guerrero G."/>
            <person name="Rincon-Molina C.I."/>
            <person name="Lopez-Lopez A."/>
            <person name="Martinez-Romero E."/>
        </authorList>
    </citation>
    <scope>NUCLEOTIDE SEQUENCE [LARGE SCALE GENOMIC DNA]</scope>
    <source>
        <strain evidence="5 6">ITTG R7</strain>
        <plasmid evidence="6">pemeittgr7a</plasmid>
    </source>
</reference>
<evidence type="ECO:0000256" key="1">
    <source>
        <dbReference type="SAM" id="MobiDB-lite"/>
    </source>
</evidence>